<name>A0A7W6FWF3_9HYPH</name>
<dbReference type="InterPro" id="IPR052909">
    <property type="entry name" value="Transposase_6_like"/>
</dbReference>
<evidence type="ECO:0000256" key="1">
    <source>
        <dbReference type="SAM" id="MobiDB-lite"/>
    </source>
</evidence>
<protein>
    <submittedName>
        <fullName evidence="3">Transposase</fullName>
    </submittedName>
</protein>
<dbReference type="InterPro" id="IPR025161">
    <property type="entry name" value="IS402-like_dom"/>
</dbReference>
<evidence type="ECO:0000313" key="3">
    <source>
        <dbReference type="EMBL" id="MBB3937845.1"/>
    </source>
</evidence>
<dbReference type="Pfam" id="PF13340">
    <property type="entry name" value="DUF4096"/>
    <property type="match status" value="1"/>
</dbReference>
<comment type="caution">
    <text evidence="3">The sequence shown here is derived from an EMBL/GenBank/DDBJ whole genome shotgun (WGS) entry which is preliminary data.</text>
</comment>
<feature type="domain" description="Insertion element IS402-like" evidence="2">
    <location>
        <begin position="475"/>
        <end position="544"/>
    </location>
</feature>
<dbReference type="RefSeq" id="WP_244546065.1">
    <property type="nucleotide sequence ID" value="NZ_FOOA01000019.1"/>
</dbReference>
<proteinExistence type="predicted"/>
<accession>A0A7W6FWF3</accession>
<dbReference type="PANTHER" id="PTHR46637:SF1">
    <property type="entry name" value="BLL5188 PROTEIN"/>
    <property type="match status" value="1"/>
</dbReference>
<feature type="compositionally biased region" description="Basic residues" evidence="1">
    <location>
        <begin position="327"/>
        <end position="338"/>
    </location>
</feature>
<dbReference type="Proteomes" id="UP000531216">
    <property type="component" value="Unassembled WGS sequence"/>
</dbReference>
<reference evidence="3 4" key="1">
    <citation type="submission" date="2020-08" db="EMBL/GenBank/DDBJ databases">
        <title>Genomic Encyclopedia of Type Strains, Phase IV (KMG-IV): sequencing the most valuable type-strain genomes for metagenomic binning, comparative biology and taxonomic classification.</title>
        <authorList>
            <person name="Goeker M."/>
        </authorList>
    </citation>
    <scope>NUCLEOTIDE SEQUENCE [LARGE SCALE GENOMIC DNA]</scope>
    <source>
        <strain evidence="3 4">DSM 25024</strain>
    </source>
</reference>
<dbReference type="EMBL" id="JACIDO010000012">
    <property type="protein sequence ID" value="MBB3937845.1"/>
    <property type="molecule type" value="Genomic_DNA"/>
</dbReference>
<gene>
    <name evidence="3" type="ORF">GGR05_004014</name>
</gene>
<dbReference type="PANTHER" id="PTHR46637">
    <property type="entry name" value="TIS1421-TRANSPOSASE PROTEIN A"/>
    <property type="match status" value="1"/>
</dbReference>
<feature type="region of interest" description="Disordered" evidence="1">
    <location>
        <begin position="322"/>
        <end position="342"/>
    </location>
</feature>
<sequence>MAAEAYVQGRLGIRERMSVPFLDAMSLHQADETMWRLGIVAEMGTERVNRFVETLGPADFCRLASRGLSVCIDGKQGVERLLQSLFDRSAGFKNGPSKSYGMLFTWLDSTRFDDDTPKHVEILRGILRTHAMSEIPMMTTDALFRQDCSGSRYVSIKSASLAAGTQHRAFVRRALAAGMITERDVSLGRFVRGDIPKITSIRTDRLPMGEVGKRLGLTQKHRNRIIELGILPVVSAPPPAERRYVEANDVERFANLTRLDAPLVTLDEREHLCLFADEVDTWLALPAIVEGSLVPLGPSKVRDLKALVLDRRDLEKGGYLKLPKERRERKRQPQKRAQRVREIENKPKLLSSRATTKRLGTAWASLVALVQGGLLRSVSDGGRIKFGFLEKDVEEFAARYVLSNRLRSEYGLPWSESLRFDLEARGSFVHAVAGFADLFVVERGDVQRVLSDGLVDRVPSGGPDAGKSTAYDDMGDEEWSVISPLLPTAVQGYARLNDRRTVDGILWHLRTGLPWSDLPDRYGPHSTVRARLTKWDRAGVWDGVLAAMAAALADRFLPIERPGVQMWGGVRTGSRSDLRVVAWWKPPARG</sequence>
<dbReference type="AlphaFoldDB" id="A0A7W6FWF3"/>
<evidence type="ECO:0000313" key="4">
    <source>
        <dbReference type="Proteomes" id="UP000531216"/>
    </source>
</evidence>
<evidence type="ECO:0000259" key="2">
    <source>
        <dbReference type="Pfam" id="PF13340"/>
    </source>
</evidence>
<keyword evidence="4" id="KW-1185">Reference proteome</keyword>
<organism evidence="3 4">
    <name type="scientific">Aureimonas phyllosphaerae</name>
    <dbReference type="NCBI Taxonomy" id="1166078"/>
    <lineage>
        <taxon>Bacteria</taxon>
        <taxon>Pseudomonadati</taxon>
        <taxon>Pseudomonadota</taxon>
        <taxon>Alphaproteobacteria</taxon>
        <taxon>Hyphomicrobiales</taxon>
        <taxon>Aurantimonadaceae</taxon>
        <taxon>Aureimonas</taxon>
    </lineage>
</organism>